<feature type="compositionally biased region" description="Basic residues" evidence="7">
    <location>
        <begin position="23"/>
        <end position="34"/>
    </location>
</feature>
<evidence type="ECO:0000256" key="7">
    <source>
        <dbReference type="SAM" id="MobiDB-lite"/>
    </source>
</evidence>
<evidence type="ECO:0000256" key="1">
    <source>
        <dbReference type="ARBA" id="ARBA00022649"/>
    </source>
</evidence>
<evidence type="ECO:0008006" key="9">
    <source>
        <dbReference type="Google" id="ProtNLM"/>
    </source>
</evidence>
<dbReference type="AlphaFoldDB" id="A0A3B1CWM0"/>
<keyword evidence="4" id="KW-0378">Hydrolase</keyword>
<evidence type="ECO:0000313" key="8">
    <source>
        <dbReference type="EMBL" id="VAX35046.1"/>
    </source>
</evidence>
<sequence>MPKKIRELIQNLKKSGFFERGGKGSHRNFKHPKGAKITISGNSGHDAKKYQERDVKKAIEEVQK</sequence>
<dbReference type="GO" id="GO:0016787">
    <property type="term" value="F:hydrolase activity"/>
    <property type="evidence" value="ECO:0007669"/>
    <property type="project" value="UniProtKB-KW"/>
</dbReference>
<evidence type="ECO:0000256" key="5">
    <source>
        <dbReference type="ARBA" id="ARBA00022884"/>
    </source>
</evidence>
<dbReference type="InterPro" id="IPR038570">
    <property type="entry name" value="HicA_sf"/>
</dbReference>
<proteinExistence type="predicted"/>
<dbReference type="GO" id="GO:0003729">
    <property type="term" value="F:mRNA binding"/>
    <property type="evidence" value="ECO:0007669"/>
    <property type="project" value="InterPro"/>
</dbReference>
<gene>
    <name evidence="8" type="ORF">MNBD_UNCLBAC01-187</name>
</gene>
<evidence type="ECO:0000256" key="3">
    <source>
        <dbReference type="ARBA" id="ARBA00022759"/>
    </source>
</evidence>
<name>A0A3B1CWM0_9ZZZZ</name>
<feature type="compositionally biased region" description="Basic and acidic residues" evidence="7">
    <location>
        <begin position="45"/>
        <end position="64"/>
    </location>
</feature>
<evidence type="ECO:0000256" key="2">
    <source>
        <dbReference type="ARBA" id="ARBA00022722"/>
    </source>
</evidence>
<dbReference type="Pfam" id="PF07927">
    <property type="entry name" value="HicA_toxin"/>
    <property type="match status" value="1"/>
</dbReference>
<dbReference type="InterPro" id="IPR012933">
    <property type="entry name" value="HicA_mRNA_interferase"/>
</dbReference>
<evidence type="ECO:0000256" key="4">
    <source>
        <dbReference type="ARBA" id="ARBA00022801"/>
    </source>
</evidence>
<protein>
    <recommendedName>
        <fullName evidence="9">YcfA family protein</fullName>
    </recommendedName>
</protein>
<keyword evidence="6" id="KW-0346">Stress response</keyword>
<keyword evidence="3" id="KW-0255">Endonuclease</keyword>
<keyword evidence="5" id="KW-0694">RNA-binding</keyword>
<dbReference type="GO" id="GO:0004519">
    <property type="term" value="F:endonuclease activity"/>
    <property type="evidence" value="ECO:0007669"/>
    <property type="project" value="UniProtKB-KW"/>
</dbReference>
<keyword evidence="1" id="KW-1277">Toxin-antitoxin system</keyword>
<dbReference type="Gene3D" id="3.30.920.30">
    <property type="entry name" value="Hypothetical protein"/>
    <property type="match status" value="1"/>
</dbReference>
<dbReference type="SUPFAM" id="SSF54786">
    <property type="entry name" value="YcfA/nrd intein domain"/>
    <property type="match status" value="1"/>
</dbReference>
<organism evidence="8">
    <name type="scientific">hydrothermal vent metagenome</name>
    <dbReference type="NCBI Taxonomy" id="652676"/>
    <lineage>
        <taxon>unclassified sequences</taxon>
        <taxon>metagenomes</taxon>
        <taxon>ecological metagenomes</taxon>
    </lineage>
</organism>
<reference evidence="8" key="1">
    <citation type="submission" date="2018-06" db="EMBL/GenBank/DDBJ databases">
        <authorList>
            <person name="Zhirakovskaya E."/>
        </authorList>
    </citation>
    <scope>NUCLEOTIDE SEQUENCE</scope>
</reference>
<feature type="region of interest" description="Disordered" evidence="7">
    <location>
        <begin position="17"/>
        <end position="64"/>
    </location>
</feature>
<evidence type="ECO:0000256" key="6">
    <source>
        <dbReference type="ARBA" id="ARBA00023016"/>
    </source>
</evidence>
<accession>A0A3B1CWM0</accession>
<keyword evidence="2" id="KW-0540">Nuclease</keyword>
<dbReference type="EMBL" id="UOGJ01000026">
    <property type="protein sequence ID" value="VAX35046.1"/>
    <property type="molecule type" value="Genomic_DNA"/>
</dbReference>